<gene>
    <name evidence="1" type="ORF">T190607A01A_30111</name>
</gene>
<protein>
    <recommendedName>
        <fullName evidence="3">Outer membrane beta-barrel porin/alpha-amylase</fullName>
    </recommendedName>
</protein>
<accession>A0ABM9P2M3</accession>
<reference evidence="1 2" key="1">
    <citation type="submission" date="2024-05" db="EMBL/GenBank/DDBJ databases">
        <authorList>
            <person name="Duchaud E."/>
        </authorList>
    </citation>
    <scope>NUCLEOTIDE SEQUENCE [LARGE SCALE GENOMIC DNA]</scope>
    <source>
        <strain evidence="1">Ena-SAMPLE-TAB-13-05-2024-13:56:06:370-140302</strain>
    </source>
</reference>
<evidence type="ECO:0000313" key="2">
    <source>
        <dbReference type="Proteomes" id="UP001497416"/>
    </source>
</evidence>
<name>A0ABM9P2M3_9FLAO</name>
<dbReference type="EMBL" id="CAXIXY010000005">
    <property type="protein sequence ID" value="CAL2088316.1"/>
    <property type="molecule type" value="Genomic_DNA"/>
</dbReference>
<keyword evidence="2" id="KW-1185">Reference proteome</keyword>
<organism evidence="1 2">
    <name type="scientific">Tenacibaculum platacis</name>
    <dbReference type="NCBI Taxonomy" id="3137852"/>
    <lineage>
        <taxon>Bacteria</taxon>
        <taxon>Pseudomonadati</taxon>
        <taxon>Bacteroidota</taxon>
        <taxon>Flavobacteriia</taxon>
        <taxon>Flavobacteriales</taxon>
        <taxon>Flavobacteriaceae</taxon>
        <taxon>Tenacibaculum</taxon>
    </lineage>
</organism>
<evidence type="ECO:0000313" key="1">
    <source>
        <dbReference type="EMBL" id="CAL2088316.1"/>
    </source>
</evidence>
<evidence type="ECO:0008006" key="3">
    <source>
        <dbReference type="Google" id="ProtNLM"/>
    </source>
</evidence>
<dbReference type="RefSeq" id="WP_348712495.1">
    <property type="nucleotide sequence ID" value="NZ_CAXIXY010000005.1"/>
</dbReference>
<dbReference type="Proteomes" id="UP001497416">
    <property type="component" value="Unassembled WGS sequence"/>
</dbReference>
<proteinExistence type="predicted"/>
<sequence>MSSLKSKSIYQNLIILTLIIHFLGLQAQIENLQISKEVTVDKLYAGLLSNTNLNYTSKNESSSSSFQFGARVKLKLIPQLITIRSFGVFKSVEGQQPKFFKNFETIITPNKSIAIHFGVMATPTTELRPNPTTSKSQIETNAEKTILGGKPGIKFNYLLGENYTLSYGVHNHNNHLGQHFKLKYKRIVVSSFFERNKIFLVGKWKFKKGNILITHSSNNLAFSTIIPITSKYSFYLDSEYDANQDKQRHLEFGVRRLFTQHNSIKGFLSIRYNTLLNNVQASLFIHI</sequence>
<comment type="caution">
    <text evidence="1">The sequence shown here is derived from an EMBL/GenBank/DDBJ whole genome shotgun (WGS) entry which is preliminary data.</text>
</comment>